<comment type="similarity">
    <text evidence="5">Belongs to the SAT4 family.</text>
</comment>
<keyword evidence="3 7" id="KW-1133">Transmembrane helix</keyword>
<proteinExistence type="inferred from homology"/>
<accession>A0A8H4N4C2</accession>
<feature type="transmembrane region" description="Helical" evidence="7">
    <location>
        <begin position="86"/>
        <end position="110"/>
    </location>
</feature>
<feature type="domain" description="Rhodopsin" evidence="8">
    <location>
        <begin position="27"/>
        <end position="267"/>
    </location>
</feature>
<feature type="transmembrane region" description="Helical" evidence="7">
    <location>
        <begin position="172"/>
        <end position="194"/>
    </location>
</feature>
<keyword evidence="2 7" id="KW-0812">Transmembrane</keyword>
<feature type="compositionally biased region" description="Basic and acidic residues" evidence="6">
    <location>
        <begin position="393"/>
        <end position="408"/>
    </location>
</feature>
<feature type="region of interest" description="Disordered" evidence="6">
    <location>
        <begin position="277"/>
        <end position="327"/>
    </location>
</feature>
<dbReference type="InterPro" id="IPR049326">
    <property type="entry name" value="Rhodopsin_dom_fungi"/>
</dbReference>
<evidence type="ECO:0000256" key="2">
    <source>
        <dbReference type="ARBA" id="ARBA00022692"/>
    </source>
</evidence>
<dbReference type="InterPro" id="IPR052337">
    <property type="entry name" value="SAT4-like"/>
</dbReference>
<dbReference type="PANTHER" id="PTHR33048">
    <property type="entry name" value="PTH11-LIKE INTEGRAL MEMBRANE PROTEIN (AFU_ORTHOLOGUE AFUA_5G11245)"/>
    <property type="match status" value="1"/>
</dbReference>
<feature type="compositionally biased region" description="Polar residues" evidence="6">
    <location>
        <begin position="282"/>
        <end position="291"/>
    </location>
</feature>
<protein>
    <submittedName>
        <fullName evidence="9">Integral membrane protein</fullName>
    </submittedName>
</protein>
<keyword evidence="10" id="KW-1185">Reference proteome</keyword>
<organism evidence="9 10">
    <name type="scientific">Botryosphaeria dothidea</name>
    <dbReference type="NCBI Taxonomy" id="55169"/>
    <lineage>
        <taxon>Eukaryota</taxon>
        <taxon>Fungi</taxon>
        <taxon>Dikarya</taxon>
        <taxon>Ascomycota</taxon>
        <taxon>Pezizomycotina</taxon>
        <taxon>Dothideomycetes</taxon>
        <taxon>Dothideomycetes incertae sedis</taxon>
        <taxon>Botryosphaeriales</taxon>
        <taxon>Botryosphaeriaceae</taxon>
        <taxon>Botryosphaeria</taxon>
    </lineage>
</organism>
<evidence type="ECO:0000256" key="7">
    <source>
        <dbReference type="SAM" id="Phobius"/>
    </source>
</evidence>
<evidence type="ECO:0000313" key="9">
    <source>
        <dbReference type="EMBL" id="KAF4302547.1"/>
    </source>
</evidence>
<evidence type="ECO:0000256" key="6">
    <source>
        <dbReference type="SAM" id="MobiDB-lite"/>
    </source>
</evidence>
<dbReference type="AlphaFoldDB" id="A0A8H4N4C2"/>
<feature type="transmembrane region" description="Helical" evidence="7">
    <location>
        <begin position="206"/>
        <end position="226"/>
    </location>
</feature>
<evidence type="ECO:0000313" key="10">
    <source>
        <dbReference type="Proteomes" id="UP000572817"/>
    </source>
</evidence>
<comment type="subcellular location">
    <subcellularLocation>
        <location evidence="1">Membrane</location>
        <topology evidence="1">Multi-pass membrane protein</topology>
    </subcellularLocation>
</comment>
<feature type="region of interest" description="Disordered" evidence="6">
    <location>
        <begin position="367"/>
        <end position="430"/>
    </location>
</feature>
<dbReference type="EMBL" id="WWBZ02000073">
    <property type="protein sequence ID" value="KAF4302547.1"/>
    <property type="molecule type" value="Genomic_DNA"/>
</dbReference>
<dbReference type="GO" id="GO:0016020">
    <property type="term" value="C:membrane"/>
    <property type="evidence" value="ECO:0007669"/>
    <property type="project" value="UniProtKB-SubCell"/>
</dbReference>
<gene>
    <name evidence="9" type="ORF">GTA08_BOTSDO09997</name>
</gene>
<feature type="transmembrane region" description="Helical" evidence="7">
    <location>
        <begin position="43"/>
        <end position="66"/>
    </location>
</feature>
<dbReference type="Proteomes" id="UP000572817">
    <property type="component" value="Unassembled WGS sequence"/>
</dbReference>
<sequence>MAVENRGPELLYVCAVMVSLAFVSTVLRVYVRLGIVKAFGIDDWFMVAATLTHIMFATCAIGGIHYGTGRHMTDLEPEDAMKAMRYWWLCYVAYCLTMISAKISIGYFLLRLTVHRIHVWIIWIVMSLTVLTGAVFFFVTLFQCNPISHFWNQVIGAKGSCINVEIIIALTYLYGTISAICDFTFGILPIFLVWNLNMRKTVKIALVPILSMACIASSAVLVRMAYVKDFRNPDFLYATVDIAIWSDTEQGLAITAGSLATLRPLFRMLTSKLGSYGATGRATPNPSQQLTPGGIHKQSNKTVWPSDHSRGRSGSRGGPWSLLRTETDGDFEMVTKITKISGGDSPPPPGLDGRGITKGTEVQVVEERVGGGGGGGGETGGREKRKSWWQVVARERSRESNDDSESQKELNAAAGYGAGRGTKREPGDFV</sequence>
<evidence type="ECO:0000259" key="8">
    <source>
        <dbReference type="Pfam" id="PF20684"/>
    </source>
</evidence>
<evidence type="ECO:0000256" key="5">
    <source>
        <dbReference type="ARBA" id="ARBA00038359"/>
    </source>
</evidence>
<name>A0A8H4N4C2_9PEZI</name>
<comment type="caution">
    <text evidence="9">The sequence shown here is derived from an EMBL/GenBank/DDBJ whole genome shotgun (WGS) entry which is preliminary data.</text>
</comment>
<feature type="compositionally biased region" description="Gly residues" evidence="6">
    <location>
        <begin position="370"/>
        <end position="379"/>
    </location>
</feature>
<dbReference type="PANTHER" id="PTHR33048:SF96">
    <property type="entry name" value="INTEGRAL MEMBRANE PROTEIN"/>
    <property type="match status" value="1"/>
</dbReference>
<evidence type="ECO:0000256" key="4">
    <source>
        <dbReference type="ARBA" id="ARBA00023136"/>
    </source>
</evidence>
<feature type="transmembrane region" description="Helical" evidence="7">
    <location>
        <begin position="12"/>
        <end position="31"/>
    </location>
</feature>
<reference evidence="9" key="1">
    <citation type="submission" date="2020-04" db="EMBL/GenBank/DDBJ databases">
        <title>Genome Assembly and Annotation of Botryosphaeria dothidea sdau 11-99, a Latent Pathogen of Apple Fruit Ring Rot in China.</title>
        <authorList>
            <person name="Yu C."/>
            <person name="Diao Y."/>
            <person name="Lu Q."/>
            <person name="Zhao J."/>
            <person name="Cui S."/>
            <person name="Peng C."/>
            <person name="He B."/>
            <person name="Liu H."/>
        </authorList>
    </citation>
    <scope>NUCLEOTIDE SEQUENCE [LARGE SCALE GENOMIC DNA]</scope>
    <source>
        <strain evidence="9">Sdau11-99</strain>
    </source>
</reference>
<feature type="transmembrane region" description="Helical" evidence="7">
    <location>
        <begin position="117"/>
        <end position="142"/>
    </location>
</feature>
<dbReference type="OrthoDB" id="3923077at2759"/>
<evidence type="ECO:0000256" key="3">
    <source>
        <dbReference type="ARBA" id="ARBA00022989"/>
    </source>
</evidence>
<dbReference type="Pfam" id="PF20684">
    <property type="entry name" value="Fung_rhodopsin"/>
    <property type="match status" value="1"/>
</dbReference>
<evidence type="ECO:0000256" key="1">
    <source>
        <dbReference type="ARBA" id="ARBA00004141"/>
    </source>
</evidence>
<keyword evidence="4 7" id="KW-0472">Membrane</keyword>